<dbReference type="AlphaFoldDB" id="A0A3P3XQU8"/>
<dbReference type="Gene3D" id="1.10.10.60">
    <property type="entry name" value="Homeodomain-like"/>
    <property type="match status" value="1"/>
</dbReference>
<dbReference type="Gene3D" id="3.40.50.1360">
    <property type="match status" value="1"/>
</dbReference>
<organism evidence="6">
    <name type="scientific">uncultured spirochete</name>
    <dbReference type="NCBI Taxonomy" id="156406"/>
    <lineage>
        <taxon>Bacteria</taxon>
        <taxon>Pseudomonadati</taxon>
        <taxon>Spirochaetota</taxon>
        <taxon>Spirochaetia</taxon>
        <taxon>Spirochaetales</taxon>
        <taxon>environmental samples</taxon>
    </lineage>
</organism>
<evidence type="ECO:0000256" key="3">
    <source>
        <dbReference type="ARBA" id="ARBA00023125"/>
    </source>
</evidence>
<dbReference type="InterPro" id="IPR037171">
    <property type="entry name" value="NagB/RpiA_transferase-like"/>
</dbReference>
<dbReference type="GO" id="GO:0003677">
    <property type="term" value="F:DNA binding"/>
    <property type="evidence" value="ECO:0007669"/>
    <property type="project" value="UniProtKB-KW"/>
</dbReference>
<keyword evidence="3" id="KW-0238">DNA-binding</keyword>
<evidence type="ECO:0000259" key="5">
    <source>
        <dbReference type="Pfam" id="PF04198"/>
    </source>
</evidence>
<keyword evidence="4" id="KW-0804">Transcription</keyword>
<evidence type="ECO:0000313" key="6">
    <source>
        <dbReference type="EMBL" id="SLM18223.1"/>
    </source>
</evidence>
<sequence>MAINQKEIDLAYRCADLYHNHDASEFEISQKLDISRPKVSRLLALARDLGIITISIKPPELFNQIELERSLTAQYHLQNVLIGIPKDNTDASIQSAIASRFLEAFQNLLKPDIRIGIGVGSTIYATSRMLRLNGPVPPRISLFPLMGLAGRTDPAYQVNNIIDLFAEPLGANRNYLMAPAIFENTVQKDVFYKSQQVFEIVSMWEKLDVAVFGIGGPIERSAILFSSFPEKYLVQFVQSHAVGDILAHFFDLEGKLVCPEAEAVLLSISFSALKAIPQRISLAGGLWKLNSIKTALRSNLITILVTDLLTAQNLVE</sequence>
<dbReference type="PANTHER" id="PTHR34294:SF1">
    <property type="entry name" value="TRANSCRIPTIONAL REGULATOR LSRR"/>
    <property type="match status" value="1"/>
</dbReference>
<dbReference type="PANTHER" id="PTHR34294">
    <property type="entry name" value="TRANSCRIPTIONAL REGULATOR-RELATED"/>
    <property type="match status" value="1"/>
</dbReference>
<accession>A0A3P3XQU8</accession>
<protein>
    <submittedName>
        <fullName evidence="6">Putative Transcriptional regulator, DeoR family</fullName>
    </submittedName>
</protein>
<dbReference type="Pfam" id="PF04198">
    <property type="entry name" value="Sugar-bind"/>
    <property type="match status" value="1"/>
</dbReference>
<keyword evidence="2" id="KW-0805">Transcription regulation</keyword>
<dbReference type="InterPro" id="IPR051054">
    <property type="entry name" value="SorC_transcr_regulators"/>
</dbReference>
<dbReference type="InterPro" id="IPR007324">
    <property type="entry name" value="Sugar-bd_dom_put"/>
</dbReference>
<evidence type="ECO:0000256" key="4">
    <source>
        <dbReference type="ARBA" id="ARBA00023163"/>
    </source>
</evidence>
<gene>
    <name evidence="6" type="ORF">SPIRO4BDMA_40795</name>
</gene>
<dbReference type="GO" id="GO:0030246">
    <property type="term" value="F:carbohydrate binding"/>
    <property type="evidence" value="ECO:0007669"/>
    <property type="project" value="InterPro"/>
</dbReference>
<reference evidence="6" key="1">
    <citation type="submission" date="2017-02" db="EMBL/GenBank/DDBJ databases">
        <authorList>
            <person name="Regsiter A."/>
            <person name="William W."/>
        </authorList>
    </citation>
    <scope>NUCLEOTIDE SEQUENCE</scope>
    <source>
        <strain evidence="6">BdmA 4</strain>
    </source>
</reference>
<evidence type="ECO:0000256" key="1">
    <source>
        <dbReference type="ARBA" id="ARBA00010466"/>
    </source>
</evidence>
<evidence type="ECO:0000256" key="2">
    <source>
        <dbReference type="ARBA" id="ARBA00023015"/>
    </source>
</evidence>
<name>A0A3P3XQU8_9SPIR</name>
<comment type="similarity">
    <text evidence="1">Belongs to the SorC transcriptional regulatory family.</text>
</comment>
<feature type="domain" description="Sugar-binding" evidence="5">
    <location>
        <begin position="61"/>
        <end position="315"/>
    </location>
</feature>
<dbReference type="SUPFAM" id="SSF100950">
    <property type="entry name" value="NagB/RpiA/CoA transferase-like"/>
    <property type="match status" value="1"/>
</dbReference>
<dbReference type="EMBL" id="FWDO01000004">
    <property type="protein sequence ID" value="SLM18223.1"/>
    <property type="molecule type" value="Genomic_DNA"/>
</dbReference>
<proteinExistence type="inferred from homology"/>